<evidence type="ECO:0000256" key="1">
    <source>
        <dbReference type="ARBA" id="ARBA00010645"/>
    </source>
</evidence>
<keyword evidence="4" id="KW-1185">Reference proteome</keyword>
<dbReference type="Proteomes" id="UP001595710">
    <property type="component" value="Unassembled WGS sequence"/>
</dbReference>
<dbReference type="SUPFAM" id="SSF54285">
    <property type="entry name" value="MoaD/ThiS"/>
    <property type="match status" value="1"/>
</dbReference>
<dbReference type="Gene3D" id="3.10.20.280">
    <property type="entry name" value="RnfH-like"/>
    <property type="match status" value="1"/>
</dbReference>
<dbReference type="InterPro" id="IPR016155">
    <property type="entry name" value="Mopterin_synth/thiamin_S_b"/>
</dbReference>
<dbReference type="NCBIfam" id="NF002490">
    <property type="entry name" value="PRK01777.1"/>
    <property type="match status" value="1"/>
</dbReference>
<comment type="caution">
    <text evidence="3">The sequence shown here is derived from an EMBL/GenBank/DDBJ whole genome shotgun (WGS) entry which is preliminary data.</text>
</comment>
<dbReference type="EMBL" id="JBHRYN010000002">
    <property type="protein sequence ID" value="MFC3700091.1"/>
    <property type="molecule type" value="Genomic_DNA"/>
</dbReference>
<evidence type="ECO:0000256" key="2">
    <source>
        <dbReference type="HAMAP-Rule" id="MF_00460"/>
    </source>
</evidence>
<dbReference type="InterPro" id="IPR005346">
    <property type="entry name" value="RnfH"/>
</dbReference>
<organism evidence="3 4">
    <name type="scientific">Reinekea marina</name>
    <dbReference type="NCBI Taxonomy" id="1310421"/>
    <lineage>
        <taxon>Bacteria</taxon>
        <taxon>Pseudomonadati</taxon>
        <taxon>Pseudomonadota</taxon>
        <taxon>Gammaproteobacteria</taxon>
        <taxon>Oceanospirillales</taxon>
        <taxon>Saccharospirillaceae</taxon>
        <taxon>Reinekea</taxon>
    </lineage>
</organism>
<sequence>MMKVEVAYATPEKQLIVTLDVAEDCTVKQAALLSGLDKEFPGLDIEGSAMGLFGRKVAKPDSEVLKPGDRVEIYRPLLIDPKQARLNRAAKKPAK</sequence>
<comment type="similarity">
    <text evidence="1 2">Belongs to the UPF0125 (RnfH) family.</text>
</comment>
<proteinExistence type="inferred from homology"/>
<gene>
    <name evidence="3" type="ORF">ACFOND_00450</name>
</gene>
<name>A0ABV7WL91_9GAMM</name>
<dbReference type="HAMAP" id="MF_00460">
    <property type="entry name" value="UPF0125_RnfH"/>
    <property type="match status" value="1"/>
</dbReference>
<dbReference type="PANTHER" id="PTHR37483">
    <property type="entry name" value="UPF0125 PROTEIN RATB"/>
    <property type="match status" value="1"/>
</dbReference>
<dbReference type="PANTHER" id="PTHR37483:SF1">
    <property type="entry name" value="UPF0125 PROTEIN RATB"/>
    <property type="match status" value="1"/>
</dbReference>
<accession>A0ABV7WL91</accession>
<reference evidence="4" key="1">
    <citation type="journal article" date="2019" name="Int. J. Syst. Evol. Microbiol.">
        <title>The Global Catalogue of Microorganisms (GCM) 10K type strain sequencing project: providing services to taxonomists for standard genome sequencing and annotation.</title>
        <authorList>
            <consortium name="The Broad Institute Genomics Platform"/>
            <consortium name="The Broad Institute Genome Sequencing Center for Infectious Disease"/>
            <person name="Wu L."/>
            <person name="Ma J."/>
        </authorList>
    </citation>
    <scope>NUCLEOTIDE SEQUENCE [LARGE SCALE GENOMIC DNA]</scope>
    <source>
        <strain evidence="4">CECT 8288</strain>
    </source>
</reference>
<evidence type="ECO:0000313" key="4">
    <source>
        <dbReference type="Proteomes" id="UP001595710"/>
    </source>
</evidence>
<evidence type="ECO:0000313" key="3">
    <source>
        <dbReference type="EMBL" id="MFC3700091.1"/>
    </source>
</evidence>
<protein>
    <recommendedName>
        <fullName evidence="2">UPF0125 protein ACFOND_00450</fullName>
    </recommendedName>
</protein>
<dbReference type="RefSeq" id="WP_377361869.1">
    <property type="nucleotide sequence ID" value="NZ_JBHRYN010000002.1"/>
</dbReference>
<dbReference type="Pfam" id="PF03658">
    <property type="entry name" value="Ub-RnfH"/>
    <property type="match status" value="1"/>
</dbReference>
<dbReference type="InterPro" id="IPR037021">
    <property type="entry name" value="RnfH_sf"/>
</dbReference>